<name>C7MR25_SACVD</name>
<dbReference type="Proteomes" id="UP000000841">
    <property type="component" value="Chromosome"/>
</dbReference>
<dbReference type="RefSeq" id="WP_015787921.1">
    <property type="nucleotide sequence ID" value="NC_013159.1"/>
</dbReference>
<evidence type="ECO:0000259" key="1">
    <source>
        <dbReference type="Pfam" id="PF04149"/>
    </source>
</evidence>
<evidence type="ECO:0000313" key="2">
    <source>
        <dbReference type="EMBL" id="ACU98611.1"/>
    </source>
</evidence>
<dbReference type="HOGENOM" id="CLU_1947273_0_0_11"/>
<gene>
    <name evidence="2" type="ordered locus">Svir_36590</name>
</gene>
<dbReference type="AlphaFoldDB" id="C7MR25"/>
<dbReference type="EMBL" id="CP001683">
    <property type="protein sequence ID" value="ACU98611.1"/>
    <property type="molecule type" value="Genomic_DNA"/>
</dbReference>
<organism evidence="2 3">
    <name type="scientific">Saccharomonospora viridis (strain ATCC 15386 / DSM 43017 / JCM 3036 / CCUG 5913 / NBRC 12207 / NCIMB 9602 / P101)</name>
    <name type="common">Thermoactinomyces viridis</name>
    <dbReference type="NCBI Taxonomy" id="471857"/>
    <lineage>
        <taxon>Bacteria</taxon>
        <taxon>Bacillati</taxon>
        <taxon>Actinomycetota</taxon>
        <taxon>Actinomycetes</taxon>
        <taxon>Pseudonocardiales</taxon>
        <taxon>Pseudonocardiaceae</taxon>
        <taxon>Saccharomonospora</taxon>
    </lineage>
</organism>
<keyword evidence="3" id="KW-1185">Reference proteome</keyword>
<accession>C7MR25</accession>
<dbReference type="Pfam" id="PF04149">
    <property type="entry name" value="DUF397"/>
    <property type="match status" value="1"/>
</dbReference>
<dbReference type="eggNOG" id="ENOG5032ANM">
    <property type="taxonomic scope" value="Bacteria"/>
</dbReference>
<feature type="domain" description="DUF397" evidence="1">
    <location>
        <begin position="11"/>
        <end position="61"/>
    </location>
</feature>
<proteinExistence type="predicted"/>
<dbReference type="InterPro" id="IPR007278">
    <property type="entry name" value="DUF397"/>
</dbReference>
<sequence>MSTTSPTFAEAEFRKASKSNPNRDCVRVARRDGWVELRDDKTEFGSAEDHRLVFTAAEFDAVQERYRATGDVSGTRLEIVPRGGLFVFRSAAPGPDGDRVELVFDRDEVDAFFDGVLKHEFDAAAFAVA</sequence>
<evidence type="ECO:0000313" key="3">
    <source>
        <dbReference type="Proteomes" id="UP000000841"/>
    </source>
</evidence>
<reference evidence="2 3" key="1">
    <citation type="journal article" date="2009" name="Stand. Genomic Sci.">
        <title>Complete genome sequence of Saccharomonospora viridis type strain (P101).</title>
        <authorList>
            <person name="Pati A."/>
            <person name="Sikorski J."/>
            <person name="Nolan M."/>
            <person name="Lapidus A."/>
            <person name="Copeland A."/>
            <person name="Glavina Del Rio T."/>
            <person name="Lucas S."/>
            <person name="Chen F."/>
            <person name="Tice H."/>
            <person name="Pitluck S."/>
            <person name="Cheng J.F."/>
            <person name="Chertkov O."/>
            <person name="Brettin T."/>
            <person name="Han C."/>
            <person name="Detter J.C."/>
            <person name="Kuske C."/>
            <person name="Bruce D."/>
            <person name="Goodwin L."/>
            <person name="Chain P."/>
            <person name="D'haeseleer P."/>
            <person name="Chen A."/>
            <person name="Palaniappan K."/>
            <person name="Ivanova N."/>
            <person name="Mavromatis K."/>
            <person name="Mikhailova N."/>
            <person name="Rohde M."/>
            <person name="Tindall B.J."/>
            <person name="Goker M."/>
            <person name="Bristow J."/>
            <person name="Eisen J.A."/>
            <person name="Markowitz V."/>
            <person name="Hugenholtz P."/>
            <person name="Kyrpides N.C."/>
            <person name="Klenk H.P."/>
        </authorList>
    </citation>
    <scope>NUCLEOTIDE SEQUENCE [LARGE SCALE GENOMIC DNA]</scope>
    <source>
        <strain evidence="3">ATCC 15386 / DSM 43017 / JCM 3036 / NBRC 12207 / P101</strain>
    </source>
</reference>
<protein>
    <recommendedName>
        <fullName evidence="1">DUF397 domain-containing protein</fullName>
    </recommendedName>
</protein>
<dbReference type="KEGG" id="svi:Svir_36590"/>
<dbReference type="STRING" id="471857.Svir_36590"/>